<organism evidence="1 2">
    <name type="scientific">Polyangium sorediatum</name>
    <dbReference type="NCBI Taxonomy" id="889274"/>
    <lineage>
        <taxon>Bacteria</taxon>
        <taxon>Pseudomonadati</taxon>
        <taxon>Myxococcota</taxon>
        <taxon>Polyangia</taxon>
        <taxon>Polyangiales</taxon>
        <taxon>Polyangiaceae</taxon>
        <taxon>Polyangium</taxon>
    </lineage>
</organism>
<reference evidence="1 2" key="1">
    <citation type="submission" date="2023-04" db="EMBL/GenBank/DDBJ databases">
        <title>The genome sequence of Polyangium sorediatum DSM14670.</title>
        <authorList>
            <person name="Zhang X."/>
        </authorList>
    </citation>
    <scope>NUCLEOTIDE SEQUENCE [LARGE SCALE GENOMIC DNA]</scope>
    <source>
        <strain evidence="1 2">DSM 14670</strain>
    </source>
</reference>
<comment type="caution">
    <text evidence="1">The sequence shown here is derived from an EMBL/GenBank/DDBJ whole genome shotgun (WGS) entry which is preliminary data.</text>
</comment>
<dbReference type="RefSeq" id="WP_284720659.1">
    <property type="nucleotide sequence ID" value="NZ_JARZHI010000015.1"/>
</dbReference>
<protein>
    <submittedName>
        <fullName evidence="1">Uncharacterized protein</fullName>
    </submittedName>
</protein>
<dbReference type="EMBL" id="JARZHI010000015">
    <property type="protein sequence ID" value="MDI1431506.1"/>
    <property type="molecule type" value="Genomic_DNA"/>
</dbReference>
<sequence length="114" mass="12288">MNGNDVPDDAQVCFRSVDAREWIGCIPISDAYTRGSGRSPRRVPVTIGDMLERKGLHVEVLVGQTAWATGDVAYDDIKRTALCVGLNLPLSPTSDAPPPNADRTTKVVVLLDDP</sequence>
<evidence type="ECO:0000313" key="1">
    <source>
        <dbReference type="EMBL" id="MDI1431506.1"/>
    </source>
</evidence>
<name>A0ABT6NT88_9BACT</name>
<proteinExistence type="predicted"/>
<gene>
    <name evidence="1" type="ORF">QHF89_18570</name>
</gene>
<dbReference type="Proteomes" id="UP001160301">
    <property type="component" value="Unassembled WGS sequence"/>
</dbReference>
<accession>A0ABT6NT88</accession>
<evidence type="ECO:0000313" key="2">
    <source>
        <dbReference type="Proteomes" id="UP001160301"/>
    </source>
</evidence>
<keyword evidence="2" id="KW-1185">Reference proteome</keyword>